<reference evidence="2" key="1">
    <citation type="submission" date="2016-01" db="EMBL/GenBank/DDBJ databases">
        <authorList>
            <person name="Mitreva M."/>
            <person name="Pepin K.H."/>
            <person name="Mihindukulasuriya K.A."/>
            <person name="Fulton R."/>
            <person name="Fronick C."/>
            <person name="O'Laughlin M."/>
            <person name="Miner T."/>
            <person name="Herter B."/>
            <person name="Rosa B.A."/>
            <person name="Cordes M."/>
            <person name="Tomlinson C."/>
            <person name="Wollam A."/>
            <person name="Palsikar V.B."/>
            <person name="Mardis E.R."/>
            <person name="Wilson R.K."/>
        </authorList>
    </citation>
    <scope>NUCLEOTIDE SEQUENCE [LARGE SCALE GENOMIC DNA]</scope>
    <source>
        <strain evidence="2">DNF00729</strain>
    </source>
</reference>
<evidence type="ECO:0000313" key="1">
    <source>
        <dbReference type="EMBL" id="KXB64887.1"/>
    </source>
</evidence>
<keyword evidence="2" id="KW-1185">Reference proteome</keyword>
<name>A0A134AAZ6_9FIRM</name>
<gene>
    <name evidence="1" type="ORF">HMPREF1863_01806</name>
</gene>
<protein>
    <submittedName>
        <fullName evidence="1">Uncharacterized protein</fullName>
    </submittedName>
</protein>
<dbReference type="Proteomes" id="UP000070442">
    <property type="component" value="Unassembled WGS sequence"/>
</dbReference>
<accession>A0A134AAZ6</accession>
<sequence>MKAKKRKLFVFTAKYNVDKITNEKIERIMYFNGFKDNIHSTEKARSKSM</sequence>
<dbReference type="EMBL" id="LSDG01000046">
    <property type="protein sequence ID" value="KXB64887.1"/>
    <property type="molecule type" value="Genomic_DNA"/>
</dbReference>
<evidence type="ECO:0000313" key="2">
    <source>
        <dbReference type="Proteomes" id="UP000070442"/>
    </source>
</evidence>
<comment type="caution">
    <text evidence="1">The sequence shown here is derived from an EMBL/GenBank/DDBJ whole genome shotgun (WGS) entry which is preliminary data.</text>
</comment>
<organism evidence="1 2">
    <name type="scientific">Aedoeadaptatus coxii</name>
    <dbReference type="NCBI Taxonomy" id="755172"/>
    <lineage>
        <taxon>Bacteria</taxon>
        <taxon>Bacillati</taxon>
        <taxon>Bacillota</taxon>
        <taxon>Tissierellia</taxon>
        <taxon>Tissierellales</taxon>
        <taxon>Peptoniphilaceae</taxon>
        <taxon>Aedoeadaptatus</taxon>
    </lineage>
</organism>
<dbReference type="PATRIC" id="fig|755172.3.peg.1762"/>
<proteinExistence type="predicted"/>
<dbReference type="AlphaFoldDB" id="A0A134AAZ6"/>